<accession>A0A8K0DI47</accession>
<dbReference type="AlphaFoldDB" id="A0A8K0DI47"/>
<keyword evidence="2" id="KW-1185">Reference proteome</keyword>
<dbReference type="EMBL" id="VTPC01000885">
    <property type="protein sequence ID" value="KAF2903977.1"/>
    <property type="molecule type" value="Genomic_DNA"/>
</dbReference>
<evidence type="ECO:0000313" key="1">
    <source>
        <dbReference type="EMBL" id="KAF2903977.1"/>
    </source>
</evidence>
<reference evidence="1" key="1">
    <citation type="submission" date="2019-08" db="EMBL/GenBank/DDBJ databases">
        <title>The genome of the North American firefly Photinus pyralis.</title>
        <authorList>
            <consortium name="Photinus pyralis genome working group"/>
            <person name="Fallon T.R."/>
            <person name="Sander Lower S.E."/>
            <person name="Weng J.-K."/>
        </authorList>
    </citation>
    <scope>NUCLEOTIDE SEQUENCE</scope>
    <source>
        <strain evidence="1">TRF0915ILg1</strain>
        <tissue evidence="1">Whole body</tissue>
    </source>
</reference>
<proteinExistence type="predicted"/>
<gene>
    <name evidence="1" type="ORF">ILUMI_02195</name>
</gene>
<sequence>MPWKGTRSDGEEQEVKKTASLTLLEGRLSVFDSVSIVRNALIAVENLPSSPKNDAMKQKVSYIIQNNAGWNTIKDLSEVIKGAEAAAVPDNLTVCGWLRLRWGEEAKGLEEAQRYGTPDKYGQNKIHASRGTKEKNWATLEHNSRPTQHRNQLRNATKMMTDELDEDNPDHVIRPGADLLKRHETEILENMVEEMPKHRMNSRISKL</sequence>
<name>A0A8K0DI47_IGNLU</name>
<comment type="caution">
    <text evidence="1">The sequence shown here is derived from an EMBL/GenBank/DDBJ whole genome shotgun (WGS) entry which is preliminary data.</text>
</comment>
<organism evidence="1 2">
    <name type="scientific">Ignelater luminosus</name>
    <name type="common">Cucubano</name>
    <name type="synonym">Pyrophorus luminosus</name>
    <dbReference type="NCBI Taxonomy" id="2038154"/>
    <lineage>
        <taxon>Eukaryota</taxon>
        <taxon>Metazoa</taxon>
        <taxon>Ecdysozoa</taxon>
        <taxon>Arthropoda</taxon>
        <taxon>Hexapoda</taxon>
        <taxon>Insecta</taxon>
        <taxon>Pterygota</taxon>
        <taxon>Neoptera</taxon>
        <taxon>Endopterygota</taxon>
        <taxon>Coleoptera</taxon>
        <taxon>Polyphaga</taxon>
        <taxon>Elateriformia</taxon>
        <taxon>Elateroidea</taxon>
        <taxon>Elateridae</taxon>
        <taxon>Agrypninae</taxon>
        <taxon>Pyrophorini</taxon>
        <taxon>Ignelater</taxon>
    </lineage>
</organism>
<dbReference type="Proteomes" id="UP000801492">
    <property type="component" value="Unassembled WGS sequence"/>
</dbReference>
<protein>
    <submittedName>
        <fullName evidence="1">Uncharacterized protein</fullName>
    </submittedName>
</protein>
<evidence type="ECO:0000313" key="2">
    <source>
        <dbReference type="Proteomes" id="UP000801492"/>
    </source>
</evidence>